<name>A0ABX3UD62_KLUIN</name>
<keyword evidence="1" id="KW-0614">Plasmid</keyword>
<protein>
    <recommendedName>
        <fullName evidence="3">DUF1456 family protein</fullName>
    </recommendedName>
</protein>
<organism evidence="1 2">
    <name type="scientific">Kluyvera intermedia</name>
    <name type="common">Enterobacter intermedius</name>
    <dbReference type="NCBI Taxonomy" id="61648"/>
    <lineage>
        <taxon>Bacteria</taxon>
        <taxon>Pseudomonadati</taxon>
        <taxon>Pseudomonadota</taxon>
        <taxon>Gammaproteobacteria</taxon>
        <taxon>Enterobacterales</taxon>
        <taxon>Enterobacteriaceae</taxon>
        <taxon>Kluyvera</taxon>
    </lineage>
</organism>
<evidence type="ECO:0000313" key="1">
    <source>
        <dbReference type="EMBL" id="ORJ49430.1"/>
    </source>
</evidence>
<evidence type="ECO:0000313" key="2">
    <source>
        <dbReference type="Proteomes" id="UP000192521"/>
    </source>
</evidence>
<gene>
    <name evidence="1" type="ORF">B2M27_15610</name>
</gene>
<keyword evidence="2" id="KW-1185">Reference proteome</keyword>
<evidence type="ECO:0008006" key="3">
    <source>
        <dbReference type="Google" id="ProtNLM"/>
    </source>
</evidence>
<dbReference type="RefSeq" id="WP_085006646.1">
    <property type="nucleotide sequence ID" value="NZ_MWPR01000023.1"/>
</dbReference>
<geneLocation type="plasmid" evidence="1">
    <name>unnamed2</name>
</geneLocation>
<dbReference type="EMBL" id="MWPR01000023">
    <property type="protein sequence ID" value="ORJ49430.1"/>
    <property type="molecule type" value="Genomic_DNA"/>
</dbReference>
<reference evidence="1 2" key="1">
    <citation type="submission" date="2017-02" db="EMBL/GenBank/DDBJ databases">
        <title>Draft genome sequence of a Kluyvera intermedia isolate from a patient with a pancreatic abscess.</title>
        <authorList>
            <person name="Thele R."/>
        </authorList>
    </citation>
    <scope>NUCLEOTIDE SEQUENCE [LARGE SCALE GENOMIC DNA]</scope>
    <source>
        <strain evidence="1 2">FOSA7093</strain>
        <plasmid evidence="1">unnamed2</plasmid>
    </source>
</reference>
<dbReference type="Proteomes" id="UP000192521">
    <property type="component" value="Unassembled WGS sequence"/>
</dbReference>
<sequence>MTIETVHLKLLAAALELRRADIAAILEMGGVTVSKNRVDTWLRGENSVKTASGNSAIAGKKIARSGTMKPDEFHAFCVGLKPWLEAQNSQE</sequence>
<proteinExistence type="predicted"/>
<accession>A0ABX3UD62</accession>
<comment type="caution">
    <text evidence="1">The sequence shown here is derived from an EMBL/GenBank/DDBJ whole genome shotgun (WGS) entry which is preliminary data.</text>
</comment>